<evidence type="ECO:0000256" key="2">
    <source>
        <dbReference type="ARBA" id="ARBA00022448"/>
    </source>
</evidence>
<dbReference type="Proteomes" id="UP000321436">
    <property type="component" value="Unassembled WGS sequence"/>
</dbReference>
<comment type="caution">
    <text evidence="7">The sequence shown here is derived from an EMBL/GenBank/DDBJ whole genome shotgun (WGS) entry which is preliminary data.</text>
</comment>
<dbReference type="Pfam" id="PF13175">
    <property type="entry name" value="AAA_15"/>
    <property type="match status" value="1"/>
</dbReference>
<gene>
    <name evidence="7" type="ORF">CCY01nite_44930</name>
</gene>
<dbReference type="PANTHER" id="PTHR42771:SF2">
    <property type="entry name" value="IRON(3+)-HYDROXAMATE IMPORT ATP-BINDING PROTEIN FHUC"/>
    <property type="match status" value="1"/>
</dbReference>
<dbReference type="InterPro" id="IPR027417">
    <property type="entry name" value="P-loop_NTPase"/>
</dbReference>
<keyword evidence="2" id="KW-0813">Transport</keyword>
<evidence type="ECO:0000256" key="1">
    <source>
        <dbReference type="ARBA" id="ARBA00004202"/>
    </source>
</evidence>
<evidence type="ECO:0000256" key="3">
    <source>
        <dbReference type="ARBA" id="ARBA00022475"/>
    </source>
</evidence>
<dbReference type="SUPFAM" id="SSF52540">
    <property type="entry name" value="P-loop containing nucleoside triphosphate hydrolases"/>
    <property type="match status" value="1"/>
</dbReference>
<dbReference type="Gene3D" id="3.40.50.300">
    <property type="entry name" value="P-loop containing nucleotide triphosphate hydrolases"/>
    <property type="match status" value="1"/>
</dbReference>
<dbReference type="InterPro" id="IPR051535">
    <property type="entry name" value="Siderophore_ABC-ATPase"/>
</dbReference>
<evidence type="ECO:0000313" key="8">
    <source>
        <dbReference type="Proteomes" id="UP000321436"/>
    </source>
</evidence>
<name>A0A512RR98_9BACT</name>
<evidence type="ECO:0000259" key="6">
    <source>
        <dbReference type="Pfam" id="PF13175"/>
    </source>
</evidence>
<reference evidence="7 8" key="1">
    <citation type="submission" date="2019-07" db="EMBL/GenBank/DDBJ databases">
        <title>Whole genome shotgun sequence of Chitinophaga cymbidii NBRC 109752.</title>
        <authorList>
            <person name="Hosoyama A."/>
            <person name="Uohara A."/>
            <person name="Ohji S."/>
            <person name="Ichikawa N."/>
        </authorList>
    </citation>
    <scope>NUCLEOTIDE SEQUENCE [LARGE SCALE GENOMIC DNA]</scope>
    <source>
        <strain evidence="7 8">NBRC 109752</strain>
    </source>
</reference>
<keyword evidence="8" id="KW-1185">Reference proteome</keyword>
<keyword evidence="5" id="KW-0472">Membrane</keyword>
<organism evidence="7 8">
    <name type="scientific">Chitinophaga cymbidii</name>
    <dbReference type="NCBI Taxonomy" id="1096750"/>
    <lineage>
        <taxon>Bacteria</taxon>
        <taxon>Pseudomonadati</taxon>
        <taxon>Bacteroidota</taxon>
        <taxon>Chitinophagia</taxon>
        <taxon>Chitinophagales</taxon>
        <taxon>Chitinophagaceae</taxon>
        <taxon>Chitinophaga</taxon>
    </lineage>
</organism>
<dbReference type="EMBL" id="BKAU01000005">
    <property type="protein sequence ID" value="GEP98233.1"/>
    <property type="molecule type" value="Genomic_DNA"/>
</dbReference>
<feature type="domain" description="Endonuclease GajA/Old nuclease/RecF-like AAA" evidence="6">
    <location>
        <begin position="85"/>
        <end position="134"/>
    </location>
</feature>
<sequence length="178" mass="20714">MEQVRKPLKSFFFRAEDFSDYINNLRQNTNRNNAFLEDMRGEVDDSVLDKMSESMNTALHAMRRDYGESLLAFSHGEGYLKIIETRISNNGIYLLDEPEAALSPLKQLSLIFFIQEALQSNHSQFIIATHSPIIMGIPGARIYEINEEEIRQVAYEETEHYRITYSFLKNPASYLRHL</sequence>
<comment type="subcellular location">
    <subcellularLocation>
        <location evidence="1">Cell membrane</location>
        <topology evidence="1">Peripheral membrane protein</topology>
    </subcellularLocation>
</comment>
<keyword evidence="3" id="KW-1003">Cell membrane</keyword>
<evidence type="ECO:0000313" key="7">
    <source>
        <dbReference type="EMBL" id="GEP98233.1"/>
    </source>
</evidence>
<keyword evidence="4" id="KW-0406">Ion transport</keyword>
<dbReference type="AlphaFoldDB" id="A0A512RR98"/>
<protein>
    <recommendedName>
        <fullName evidence="6">Endonuclease GajA/Old nuclease/RecF-like AAA domain-containing protein</fullName>
    </recommendedName>
</protein>
<proteinExistence type="predicted"/>
<dbReference type="GO" id="GO:0006811">
    <property type="term" value="P:monoatomic ion transport"/>
    <property type="evidence" value="ECO:0007669"/>
    <property type="project" value="UniProtKB-KW"/>
</dbReference>
<evidence type="ECO:0000256" key="5">
    <source>
        <dbReference type="ARBA" id="ARBA00023136"/>
    </source>
</evidence>
<accession>A0A512RR98</accession>
<dbReference type="PANTHER" id="PTHR42771">
    <property type="entry name" value="IRON(3+)-HYDROXAMATE IMPORT ATP-BINDING PROTEIN FHUC"/>
    <property type="match status" value="1"/>
</dbReference>
<evidence type="ECO:0000256" key="4">
    <source>
        <dbReference type="ARBA" id="ARBA00023065"/>
    </source>
</evidence>
<dbReference type="CDD" id="cd00267">
    <property type="entry name" value="ABC_ATPase"/>
    <property type="match status" value="1"/>
</dbReference>
<dbReference type="GO" id="GO:0005886">
    <property type="term" value="C:plasma membrane"/>
    <property type="evidence" value="ECO:0007669"/>
    <property type="project" value="UniProtKB-SubCell"/>
</dbReference>
<dbReference type="InterPro" id="IPR041685">
    <property type="entry name" value="AAA_GajA/Old/RecF-like"/>
</dbReference>